<proteinExistence type="predicted"/>
<accession>A0A2S4VIE0</accession>
<reference evidence="2" key="3">
    <citation type="journal article" date="2018" name="Mol. Plant Microbe Interact.">
        <title>Genome sequence resources for the wheat stripe rust pathogen (Puccinia striiformis f. sp. tritici) and the barley stripe rust pathogen (Puccinia striiformis f. sp. hordei).</title>
        <authorList>
            <person name="Xia C."/>
            <person name="Wang M."/>
            <person name="Yin C."/>
            <person name="Cornejo O.E."/>
            <person name="Hulbert S.H."/>
            <person name="Chen X."/>
        </authorList>
    </citation>
    <scope>NUCLEOTIDE SEQUENCE [LARGE SCALE GENOMIC DNA]</scope>
    <source>
        <strain evidence="2">93TX-2</strain>
    </source>
</reference>
<sequence length="188" mass="20549">MRRAWTACAKPGVGDTSSWLLNGLGFDGQGPGLRVRPGSVTAQDTPPVILTTDGKLKQVVDKDRGPENSQHPLLDIILQSSSGSFKQHIQGAIGPRNPDYRAALRHHGRVVNFHHTYPSHRTLIPRMGISSQGGRPNCDSNSRYRYNYLLLSHVGYCVSGSAAPSHSTQTRRPQTGTLMSLQIIKFIA</sequence>
<reference evidence="1 2" key="1">
    <citation type="submission" date="2017-12" db="EMBL/GenBank/DDBJ databases">
        <title>Gene loss provides genomic basis for host adaptation in cereal stripe rust fungi.</title>
        <authorList>
            <person name="Xia C."/>
        </authorList>
    </citation>
    <scope>NUCLEOTIDE SEQUENCE [LARGE SCALE GENOMIC DNA]</scope>
    <source>
        <strain evidence="1 2">93TX-2</strain>
    </source>
</reference>
<evidence type="ECO:0000313" key="1">
    <source>
        <dbReference type="EMBL" id="POW09277.1"/>
    </source>
</evidence>
<comment type="caution">
    <text evidence="1">The sequence shown here is derived from an EMBL/GenBank/DDBJ whole genome shotgun (WGS) entry which is preliminary data.</text>
</comment>
<keyword evidence="2" id="KW-1185">Reference proteome</keyword>
<dbReference type="AlphaFoldDB" id="A0A2S4VIE0"/>
<dbReference type="VEuPathDB" id="FungiDB:PSTT_06215"/>
<dbReference type="Proteomes" id="UP000238274">
    <property type="component" value="Unassembled WGS sequence"/>
</dbReference>
<organism evidence="1 2">
    <name type="scientific">Puccinia striiformis</name>
    <dbReference type="NCBI Taxonomy" id="27350"/>
    <lineage>
        <taxon>Eukaryota</taxon>
        <taxon>Fungi</taxon>
        <taxon>Dikarya</taxon>
        <taxon>Basidiomycota</taxon>
        <taxon>Pucciniomycotina</taxon>
        <taxon>Pucciniomycetes</taxon>
        <taxon>Pucciniales</taxon>
        <taxon>Pucciniaceae</taxon>
        <taxon>Puccinia</taxon>
    </lineage>
</organism>
<evidence type="ECO:0000313" key="2">
    <source>
        <dbReference type="Proteomes" id="UP000238274"/>
    </source>
</evidence>
<name>A0A2S4VIE0_9BASI</name>
<dbReference type="VEuPathDB" id="FungiDB:PSHT_09183"/>
<reference evidence="2" key="2">
    <citation type="journal article" date="2018" name="BMC Genomics">
        <title>Genomic insights into host adaptation between the wheat stripe rust pathogen (Puccinia striiformis f. sp. tritici) and the barley stripe rust pathogen (Puccinia striiformis f. sp. hordei).</title>
        <authorList>
            <person name="Xia C."/>
            <person name="Wang M."/>
            <person name="Yin C."/>
            <person name="Cornejo O.E."/>
            <person name="Hulbert S.H."/>
            <person name="Chen X."/>
        </authorList>
    </citation>
    <scope>NUCLEOTIDE SEQUENCE [LARGE SCALE GENOMIC DNA]</scope>
    <source>
        <strain evidence="2">93TX-2</strain>
    </source>
</reference>
<gene>
    <name evidence="1" type="ORF">PSHT_09183</name>
</gene>
<protein>
    <submittedName>
        <fullName evidence="1">Uncharacterized protein</fullName>
    </submittedName>
</protein>
<dbReference type="EMBL" id="PKSM01000129">
    <property type="protein sequence ID" value="POW09277.1"/>
    <property type="molecule type" value="Genomic_DNA"/>
</dbReference>